<comment type="similarity">
    <text evidence="2 10">Belongs to the glycosyltransferase 31 family.</text>
</comment>
<dbReference type="Pfam" id="PF01762">
    <property type="entry name" value="Galactosyl_T"/>
    <property type="match status" value="1"/>
</dbReference>
<dbReference type="AlphaFoldDB" id="A0A9W9ZZD2"/>
<dbReference type="OrthoDB" id="6021157at2759"/>
<dbReference type="Gene3D" id="3.90.550.50">
    <property type="match status" value="1"/>
</dbReference>
<protein>
    <recommendedName>
        <fullName evidence="10">Hexosyltransferase</fullName>
        <ecNumber evidence="10">2.4.1.-</ecNumber>
    </recommendedName>
</protein>
<gene>
    <name evidence="11" type="primary">B3GNT2</name>
    <name evidence="11" type="ORF">OS493_028027</name>
</gene>
<evidence type="ECO:0000256" key="8">
    <source>
        <dbReference type="ARBA" id="ARBA00023034"/>
    </source>
</evidence>
<proteinExistence type="inferred from homology"/>
<keyword evidence="6" id="KW-0735">Signal-anchor</keyword>
<dbReference type="InterPro" id="IPR002659">
    <property type="entry name" value="Glyco_trans_31"/>
</dbReference>
<organism evidence="11 12">
    <name type="scientific">Desmophyllum pertusum</name>
    <dbReference type="NCBI Taxonomy" id="174260"/>
    <lineage>
        <taxon>Eukaryota</taxon>
        <taxon>Metazoa</taxon>
        <taxon>Cnidaria</taxon>
        <taxon>Anthozoa</taxon>
        <taxon>Hexacorallia</taxon>
        <taxon>Scleractinia</taxon>
        <taxon>Caryophylliina</taxon>
        <taxon>Caryophylliidae</taxon>
        <taxon>Desmophyllum</taxon>
    </lineage>
</organism>
<keyword evidence="9" id="KW-0472">Membrane</keyword>
<evidence type="ECO:0000256" key="9">
    <source>
        <dbReference type="ARBA" id="ARBA00023136"/>
    </source>
</evidence>
<name>A0A9W9ZZD2_9CNID</name>
<evidence type="ECO:0000256" key="2">
    <source>
        <dbReference type="ARBA" id="ARBA00008661"/>
    </source>
</evidence>
<comment type="caution">
    <text evidence="11">The sequence shown here is derived from an EMBL/GenBank/DDBJ whole genome shotgun (WGS) entry which is preliminary data.</text>
</comment>
<evidence type="ECO:0000256" key="6">
    <source>
        <dbReference type="ARBA" id="ARBA00022968"/>
    </source>
</evidence>
<keyword evidence="12" id="KW-1185">Reference proteome</keyword>
<comment type="subcellular location">
    <subcellularLocation>
        <location evidence="1 10">Golgi apparatus membrane</location>
        <topology evidence="1 10">Single-pass type II membrane protein</topology>
    </subcellularLocation>
</comment>
<keyword evidence="4" id="KW-0808">Transferase</keyword>
<evidence type="ECO:0000256" key="4">
    <source>
        <dbReference type="ARBA" id="ARBA00022679"/>
    </source>
</evidence>
<evidence type="ECO:0000256" key="3">
    <source>
        <dbReference type="ARBA" id="ARBA00022676"/>
    </source>
</evidence>
<keyword evidence="3 10" id="KW-0328">Glycosyltransferase</keyword>
<evidence type="ECO:0000256" key="7">
    <source>
        <dbReference type="ARBA" id="ARBA00022989"/>
    </source>
</evidence>
<dbReference type="Proteomes" id="UP001163046">
    <property type="component" value="Unassembled WGS sequence"/>
</dbReference>
<dbReference type="GO" id="GO:0006493">
    <property type="term" value="P:protein O-linked glycosylation"/>
    <property type="evidence" value="ECO:0007669"/>
    <property type="project" value="TreeGrafter"/>
</dbReference>
<dbReference type="GO" id="GO:0016758">
    <property type="term" value="F:hexosyltransferase activity"/>
    <property type="evidence" value="ECO:0007669"/>
    <property type="project" value="InterPro"/>
</dbReference>
<evidence type="ECO:0000256" key="5">
    <source>
        <dbReference type="ARBA" id="ARBA00022692"/>
    </source>
</evidence>
<sequence>MCFFLVKRFKPFVVLLSLFILSVLYTLNSFFADYENNVVMLNLFRPKLTENNDADVDLNKQLLLLRKGFKKSLDQYEASRKNFGKKFHDAVKNASFNNLESNGDILKQHIVCNDDLLFPSNSSPFQSRKFHESTSNQADMGKSWKTVFLIGHSSNPKINHLVDQEASIYKDVVIGSFEDTYRNLYMKMIFSINWPLDQKCHASYILKTDEDCFVNIGNLLNWLSSYHEALNGTRSLYAGRVQIGMEVIRDKRSRYYVSKKDHPADTFHPYVSGGGYVLSGNLLPLLAEVSQRSPVFPNEDALLGSLMHRLGVKPTDNRKFLPIIYCPFYGLDSESDRFREAHMCGLSRQIILHDIRDKRQLKMHFNSALLNYFSTFCSLQINYEEMRDHCY</sequence>
<reference evidence="11" key="1">
    <citation type="submission" date="2023-01" db="EMBL/GenBank/DDBJ databases">
        <title>Genome assembly of the deep-sea coral Lophelia pertusa.</title>
        <authorList>
            <person name="Herrera S."/>
            <person name="Cordes E."/>
        </authorList>
    </citation>
    <scope>NUCLEOTIDE SEQUENCE</scope>
    <source>
        <strain evidence="11">USNM1676648</strain>
        <tissue evidence="11">Polyp</tissue>
    </source>
</reference>
<evidence type="ECO:0000256" key="10">
    <source>
        <dbReference type="RuleBase" id="RU363063"/>
    </source>
</evidence>
<dbReference type="EC" id="2.4.1.-" evidence="10"/>
<evidence type="ECO:0000313" key="12">
    <source>
        <dbReference type="Proteomes" id="UP001163046"/>
    </source>
</evidence>
<keyword evidence="7" id="KW-1133">Transmembrane helix</keyword>
<dbReference type="PANTHER" id="PTHR11214">
    <property type="entry name" value="BETA-1,3-N-ACETYLGLUCOSAMINYLTRANSFERASE"/>
    <property type="match status" value="1"/>
</dbReference>
<evidence type="ECO:0000256" key="1">
    <source>
        <dbReference type="ARBA" id="ARBA00004323"/>
    </source>
</evidence>
<keyword evidence="5" id="KW-0812">Transmembrane</keyword>
<evidence type="ECO:0000313" key="11">
    <source>
        <dbReference type="EMBL" id="KAJ7389974.1"/>
    </source>
</evidence>
<dbReference type="GO" id="GO:0000139">
    <property type="term" value="C:Golgi membrane"/>
    <property type="evidence" value="ECO:0007669"/>
    <property type="project" value="UniProtKB-SubCell"/>
</dbReference>
<dbReference type="EMBL" id="MU825422">
    <property type="protein sequence ID" value="KAJ7389974.1"/>
    <property type="molecule type" value="Genomic_DNA"/>
</dbReference>
<accession>A0A9W9ZZD2</accession>
<keyword evidence="8 10" id="KW-0333">Golgi apparatus</keyword>
<dbReference type="PANTHER" id="PTHR11214:SF376">
    <property type="entry name" value="HEXOSYLTRANSFERASE"/>
    <property type="match status" value="1"/>
</dbReference>